<evidence type="ECO:0000313" key="9">
    <source>
        <dbReference type="Proteomes" id="UP000008641"/>
    </source>
</evidence>
<comment type="subcellular location">
    <subcellularLocation>
        <location evidence="1">Cell membrane</location>
        <topology evidence="1">Multi-pass membrane protein</topology>
    </subcellularLocation>
</comment>
<feature type="transmembrane region" description="Helical" evidence="6">
    <location>
        <begin position="20"/>
        <end position="40"/>
    </location>
</feature>
<gene>
    <name evidence="8" type="ordered locus">Weevi_1805</name>
</gene>
<dbReference type="OrthoDB" id="9811522at2"/>
<organism evidence="8 9">
    <name type="scientific">Weeksella virosa (strain ATCC 43766 / DSM 16922 / JCM 21250 / CCUG 30538 / CDC 9751 / IAM 14551 / NBRC 16016 / NCTC 11634 / CL345/78)</name>
    <dbReference type="NCBI Taxonomy" id="865938"/>
    <lineage>
        <taxon>Bacteria</taxon>
        <taxon>Pseudomonadati</taxon>
        <taxon>Bacteroidota</taxon>
        <taxon>Flavobacteriia</taxon>
        <taxon>Flavobacteriales</taxon>
        <taxon>Weeksellaceae</taxon>
        <taxon>Weeksella</taxon>
    </lineage>
</organism>
<evidence type="ECO:0000256" key="3">
    <source>
        <dbReference type="ARBA" id="ARBA00022692"/>
    </source>
</evidence>
<evidence type="ECO:0000256" key="5">
    <source>
        <dbReference type="ARBA" id="ARBA00023136"/>
    </source>
</evidence>
<dbReference type="KEGG" id="wvi:Weevi_1805"/>
<evidence type="ECO:0000256" key="4">
    <source>
        <dbReference type="ARBA" id="ARBA00022989"/>
    </source>
</evidence>
<dbReference type="Gene3D" id="3.40.1710.10">
    <property type="entry name" value="abc type-2 transporter like domain"/>
    <property type="match status" value="1"/>
</dbReference>
<feature type="transmembrane region" description="Helical" evidence="6">
    <location>
        <begin position="230"/>
        <end position="252"/>
    </location>
</feature>
<keyword evidence="5 6" id="KW-0472">Membrane</keyword>
<dbReference type="InterPro" id="IPR051449">
    <property type="entry name" value="ABC-2_transporter_component"/>
</dbReference>
<protein>
    <submittedName>
        <fullName evidence="8">ABC-2 type transporter</fullName>
    </submittedName>
</protein>
<evidence type="ECO:0000259" key="7">
    <source>
        <dbReference type="Pfam" id="PF12698"/>
    </source>
</evidence>
<keyword evidence="2" id="KW-1003">Cell membrane</keyword>
<name>F0P0J6_WEEVC</name>
<dbReference type="STRING" id="865938.Weevi_1805"/>
<dbReference type="PANTHER" id="PTHR30294">
    <property type="entry name" value="MEMBRANE COMPONENT OF ABC TRANSPORTER YHHJ-RELATED"/>
    <property type="match status" value="1"/>
</dbReference>
<accession>F0P0J6</accession>
<dbReference type="eggNOG" id="COG1511">
    <property type="taxonomic scope" value="Bacteria"/>
</dbReference>
<evidence type="ECO:0000256" key="2">
    <source>
        <dbReference type="ARBA" id="ARBA00022475"/>
    </source>
</evidence>
<keyword evidence="9" id="KW-1185">Reference proteome</keyword>
<feature type="domain" description="ABC-2 type transporter transmembrane" evidence="7">
    <location>
        <begin position="24"/>
        <end position="372"/>
    </location>
</feature>
<reference evidence="8 9" key="1">
    <citation type="journal article" date="2011" name="Stand. Genomic Sci.">
        <title>Complete genome sequence of Weeksella virosa type strain (9751).</title>
        <authorList>
            <person name="Lang E."/>
            <person name="Teshima H."/>
            <person name="Lucas S."/>
            <person name="Lapidus A."/>
            <person name="Hammon N."/>
            <person name="Deshpande S."/>
            <person name="Nolan M."/>
            <person name="Cheng J.F."/>
            <person name="Pitluck S."/>
            <person name="Liolios K."/>
            <person name="Pagani I."/>
            <person name="Mikhailova N."/>
            <person name="Ivanova N."/>
            <person name="Mavromatis K."/>
            <person name="Pati A."/>
            <person name="Tapia R."/>
            <person name="Han C."/>
            <person name="Goodwin L."/>
            <person name="Chen A."/>
            <person name="Palaniappan K."/>
            <person name="Land M."/>
            <person name="Hauser L."/>
            <person name="Chang Y.J."/>
            <person name="Jeffries C.D."/>
            <person name="Brambilla E.M."/>
            <person name="Kopitz M."/>
            <person name="Rohde M."/>
            <person name="Goker M."/>
            <person name="Tindall B.J."/>
            <person name="Detter J.C."/>
            <person name="Woyke T."/>
            <person name="Bristow J."/>
            <person name="Eisen J.A."/>
            <person name="Markowitz V."/>
            <person name="Hugenholtz P."/>
            <person name="Klenk H.P."/>
            <person name="Kyrpides N.C."/>
        </authorList>
    </citation>
    <scope>NUCLEOTIDE SEQUENCE [LARGE SCALE GENOMIC DNA]</scope>
    <source>
        <strain evidence="9">ATCC 43766 / DSM 16922 / JCM 21250 / NBRC 16016 / NCTC 11634 / CL345/78</strain>
    </source>
</reference>
<dbReference type="PANTHER" id="PTHR30294:SF46">
    <property type="entry name" value="ABC TRANSPORTER PERMEASE"/>
    <property type="match status" value="1"/>
</dbReference>
<dbReference type="Proteomes" id="UP000008641">
    <property type="component" value="Chromosome"/>
</dbReference>
<evidence type="ECO:0000313" key="8">
    <source>
        <dbReference type="EMBL" id="ADX68495.1"/>
    </source>
</evidence>
<keyword evidence="3 6" id="KW-0812">Transmembrane</keyword>
<sequence>MKTIFRLILREFKLFFTDPVLPILFLGAPIMYGILIGNVYKKGNVTDLPIIVVDEDNTTTSHRIIEMLNENESVKVVEVLPSAFNTKNRALEIGSDVVVMIPRNFQADLQQKKLPEIVYFVDGSNTLTSNTAAIAVTTVLSTMKAGITIETMRKQGVPEYQAIQSYEPFKSTMIKQNIRSGNYLYFMLPGVLLTVLQQVLLLGLALTFAAEFERGTFPELVQQSSNPLTLIFVKTFPYVFMSVFIFILYYWYGLWYDMKLDTSFWPFFWSSVVFILSVCFMGILVSILLPSQLKATEVLMVVATPSFILSGFTWPISQMPGWIQAIADTIPLTHYLKIFRILFINKGDINLIHPHILNLSIIGGICFVLSLLILTIKIQKVKKSRKIQATEENIIKE</sequence>
<feature type="transmembrane region" description="Helical" evidence="6">
    <location>
        <begin position="264"/>
        <end position="289"/>
    </location>
</feature>
<proteinExistence type="predicted"/>
<evidence type="ECO:0000256" key="1">
    <source>
        <dbReference type="ARBA" id="ARBA00004651"/>
    </source>
</evidence>
<dbReference type="GO" id="GO:0005886">
    <property type="term" value="C:plasma membrane"/>
    <property type="evidence" value="ECO:0007669"/>
    <property type="project" value="UniProtKB-SubCell"/>
</dbReference>
<dbReference type="InterPro" id="IPR013525">
    <property type="entry name" value="ABC2_TM"/>
</dbReference>
<keyword evidence="4 6" id="KW-1133">Transmembrane helix</keyword>
<feature type="transmembrane region" description="Helical" evidence="6">
    <location>
        <begin position="183"/>
        <end position="210"/>
    </location>
</feature>
<dbReference type="Pfam" id="PF12698">
    <property type="entry name" value="ABC2_membrane_3"/>
    <property type="match status" value="1"/>
</dbReference>
<feature type="transmembrane region" description="Helical" evidence="6">
    <location>
        <begin position="356"/>
        <end position="376"/>
    </location>
</feature>
<reference evidence="9" key="2">
    <citation type="journal article" date="2011" name="Stand. Genomic Sci.">
        <title>Complete genome sequence of Weeksella virosa type strain (9751T).</title>
        <authorList>
            <person name="Lang E."/>
            <person name="Teshima H."/>
            <person name="Lucas S."/>
            <person name="Lapidus A."/>
            <person name="Hammon N."/>
            <person name="Deshpande S."/>
            <person name="Nolan M."/>
            <person name="Cheng J."/>
            <person name="Pitluck S."/>
            <person name="Liolios K."/>
            <person name="Pagani I."/>
            <person name="Mikhailova N."/>
            <person name="Ivanova N."/>
            <person name="Mavromatis K."/>
            <person name="Pati A."/>
            <person name="Tapia R."/>
            <person name="Han C."/>
            <person name="Goodwin L."/>
            <person name="Chen A."/>
            <person name="Palaniappan K."/>
            <person name="Land M."/>
            <person name="Hauser L."/>
            <person name="Chang Y."/>
            <person name="Jeffries C."/>
            <person name="Brambilla E."/>
            <person name="Kopitz M."/>
            <person name="Rohde M."/>
            <person name="Goker M."/>
            <person name="Tindall B."/>
            <person name="Detter J."/>
            <person name="Woyke T."/>
            <person name="Bristow J."/>
            <person name="Eisen J."/>
            <person name="Markowitz V."/>
            <person name="Hugenholtz P."/>
            <person name="Klenk H."/>
            <person name="Kyrpides N."/>
        </authorList>
    </citation>
    <scope>NUCLEOTIDE SEQUENCE [LARGE SCALE GENOMIC DNA]</scope>
    <source>
        <strain evidence="9">ATCC 43766 / DSM 16922 / JCM 21250 / NBRC 16016 / NCTC 11634 / CL345/78</strain>
    </source>
</reference>
<dbReference type="EMBL" id="CP002455">
    <property type="protein sequence ID" value="ADX68495.1"/>
    <property type="molecule type" value="Genomic_DNA"/>
</dbReference>
<dbReference type="GO" id="GO:0140359">
    <property type="term" value="F:ABC-type transporter activity"/>
    <property type="evidence" value="ECO:0007669"/>
    <property type="project" value="InterPro"/>
</dbReference>
<dbReference type="AlphaFoldDB" id="F0P0J6"/>
<evidence type="ECO:0000256" key="6">
    <source>
        <dbReference type="SAM" id="Phobius"/>
    </source>
</evidence>
<dbReference type="RefSeq" id="WP_013598884.1">
    <property type="nucleotide sequence ID" value="NC_015144.1"/>
</dbReference>
<dbReference type="eggNOG" id="COG0842">
    <property type="taxonomic scope" value="Bacteria"/>
</dbReference>
<dbReference type="HOGENOM" id="CLU_039483_8_4_10"/>